<dbReference type="GO" id="GO:0071244">
    <property type="term" value="P:cellular response to carbon dioxide"/>
    <property type="evidence" value="ECO:0007669"/>
    <property type="project" value="TreeGrafter"/>
</dbReference>
<dbReference type="Pfam" id="PF00484">
    <property type="entry name" value="Pro_CA"/>
    <property type="match status" value="1"/>
</dbReference>
<dbReference type="GO" id="GO:0008270">
    <property type="term" value="F:zinc ion binding"/>
    <property type="evidence" value="ECO:0007669"/>
    <property type="project" value="UniProtKB-UniRule"/>
</dbReference>
<dbReference type="OrthoDB" id="10248475at2759"/>
<comment type="function">
    <text evidence="8">Reversible hydration of carbon dioxide.</text>
</comment>
<dbReference type="HOGENOM" id="CLU_053879_3_2_1"/>
<dbReference type="SMART" id="SM00947">
    <property type="entry name" value="Pro_CA"/>
    <property type="match status" value="1"/>
</dbReference>
<accession>A0A067P2I1</accession>
<keyword evidence="4 7" id="KW-0862">Zinc</keyword>
<sequence length="224" mass="23754">MAESHQILSQLLTANEQWAQDVDHAEPDFFKQCAAGQSPTVLWIGCADSRVPESVVTGARPGEIFVHRNIANQFHPDDDSAQAVLTYAVDHLGVEHVVVVGHTECGGAAACFQAACTVGTRPGPVVTVPTSPPDAAINKWLAPMTSLAASLHLSTAPASEAVPILVEENVKMQVKNLSKASTITAAWANKSPKGKEVWVHGWVYDIAAGKLRDLGISLGPPKRV</sequence>
<evidence type="ECO:0000313" key="10">
    <source>
        <dbReference type="Proteomes" id="UP000027073"/>
    </source>
</evidence>
<dbReference type="InParanoid" id="A0A067P2I1"/>
<dbReference type="PANTHER" id="PTHR11002:SF76">
    <property type="entry name" value="CARBONIC ANHYDRASE"/>
    <property type="match status" value="1"/>
</dbReference>
<dbReference type="EMBL" id="KL198004">
    <property type="protein sequence ID" value="KDQ33445.1"/>
    <property type="molecule type" value="Genomic_DNA"/>
</dbReference>
<evidence type="ECO:0000256" key="6">
    <source>
        <dbReference type="ARBA" id="ARBA00048348"/>
    </source>
</evidence>
<dbReference type="PANTHER" id="PTHR11002">
    <property type="entry name" value="CARBONIC ANHYDRASE"/>
    <property type="match status" value="1"/>
</dbReference>
<name>A0A067P2I1_PLEO1</name>
<dbReference type="VEuPathDB" id="FungiDB:PLEOSDRAFT_1087817"/>
<feature type="binding site" evidence="7">
    <location>
        <position position="48"/>
    </location>
    <ligand>
        <name>Zn(2+)</name>
        <dbReference type="ChEBI" id="CHEBI:29105"/>
    </ligand>
</feature>
<dbReference type="InterPro" id="IPR001765">
    <property type="entry name" value="Carbonic_anhydrase"/>
</dbReference>
<dbReference type="STRING" id="1137138.A0A067P2I1"/>
<comment type="similarity">
    <text evidence="1 8">Belongs to the beta-class carbonic anhydrase family.</text>
</comment>
<feature type="binding site" evidence="7">
    <location>
        <position position="105"/>
    </location>
    <ligand>
        <name>Zn(2+)</name>
        <dbReference type="ChEBI" id="CHEBI:29105"/>
    </ligand>
</feature>
<evidence type="ECO:0000256" key="8">
    <source>
        <dbReference type="RuleBase" id="RU003956"/>
    </source>
</evidence>
<comment type="cofactor">
    <cofactor evidence="7">
        <name>Zn(2+)</name>
        <dbReference type="ChEBI" id="CHEBI:29105"/>
    </cofactor>
    <text evidence="7">Binds 1 zinc ion per subunit.</text>
</comment>
<evidence type="ECO:0000313" key="9">
    <source>
        <dbReference type="EMBL" id="KDQ33445.1"/>
    </source>
</evidence>
<feature type="binding site" evidence="7">
    <location>
        <position position="46"/>
    </location>
    <ligand>
        <name>Zn(2+)</name>
        <dbReference type="ChEBI" id="CHEBI:29105"/>
    </ligand>
</feature>
<dbReference type="SUPFAM" id="SSF53056">
    <property type="entry name" value="beta-carbonic anhydrase, cab"/>
    <property type="match status" value="1"/>
</dbReference>
<gene>
    <name evidence="9" type="ORF">PLEOSDRAFT_1087817</name>
</gene>
<dbReference type="EC" id="4.2.1.1" evidence="2 8"/>
<dbReference type="Gene3D" id="3.40.1050.10">
    <property type="entry name" value="Carbonic anhydrase"/>
    <property type="match status" value="1"/>
</dbReference>
<organism evidence="9 10">
    <name type="scientific">Pleurotus ostreatus (strain PC15)</name>
    <name type="common">Oyster mushroom</name>
    <dbReference type="NCBI Taxonomy" id="1137138"/>
    <lineage>
        <taxon>Eukaryota</taxon>
        <taxon>Fungi</taxon>
        <taxon>Dikarya</taxon>
        <taxon>Basidiomycota</taxon>
        <taxon>Agaricomycotina</taxon>
        <taxon>Agaricomycetes</taxon>
        <taxon>Agaricomycetidae</taxon>
        <taxon>Agaricales</taxon>
        <taxon>Pleurotineae</taxon>
        <taxon>Pleurotaceae</taxon>
        <taxon>Pleurotus</taxon>
    </lineage>
</organism>
<evidence type="ECO:0000256" key="1">
    <source>
        <dbReference type="ARBA" id="ARBA00006217"/>
    </source>
</evidence>
<comment type="catalytic activity">
    <reaction evidence="6 8">
        <text>hydrogencarbonate + H(+) = CO2 + H2O</text>
        <dbReference type="Rhea" id="RHEA:10748"/>
        <dbReference type="ChEBI" id="CHEBI:15377"/>
        <dbReference type="ChEBI" id="CHEBI:15378"/>
        <dbReference type="ChEBI" id="CHEBI:16526"/>
        <dbReference type="ChEBI" id="CHEBI:17544"/>
        <dbReference type="EC" id="4.2.1.1"/>
    </reaction>
</comment>
<proteinExistence type="inferred from homology"/>
<keyword evidence="3 7" id="KW-0479">Metal-binding</keyword>
<dbReference type="AlphaFoldDB" id="A0A067P2I1"/>
<dbReference type="GO" id="GO:0004089">
    <property type="term" value="F:carbonate dehydratase activity"/>
    <property type="evidence" value="ECO:0007669"/>
    <property type="project" value="UniProtKB-UniRule"/>
</dbReference>
<feature type="binding site" evidence="7">
    <location>
        <position position="102"/>
    </location>
    <ligand>
        <name>Zn(2+)</name>
        <dbReference type="ChEBI" id="CHEBI:29105"/>
    </ligand>
</feature>
<evidence type="ECO:0000256" key="7">
    <source>
        <dbReference type="PIRSR" id="PIRSR601765-1"/>
    </source>
</evidence>
<protein>
    <recommendedName>
        <fullName evidence="2 8">Carbonic anhydrase</fullName>
        <ecNumber evidence="2 8">4.2.1.1</ecNumber>
    </recommendedName>
    <alternativeName>
        <fullName evidence="8">Carbonate dehydratase</fullName>
    </alternativeName>
</protein>
<evidence type="ECO:0000256" key="2">
    <source>
        <dbReference type="ARBA" id="ARBA00012925"/>
    </source>
</evidence>
<reference evidence="10" key="1">
    <citation type="journal article" date="2014" name="Proc. Natl. Acad. Sci. U.S.A.">
        <title>Extensive sampling of basidiomycete genomes demonstrates inadequacy of the white-rot/brown-rot paradigm for wood decay fungi.</title>
        <authorList>
            <person name="Riley R."/>
            <person name="Salamov A.A."/>
            <person name="Brown D.W."/>
            <person name="Nagy L.G."/>
            <person name="Floudas D."/>
            <person name="Held B.W."/>
            <person name="Levasseur A."/>
            <person name="Lombard V."/>
            <person name="Morin E."/>
            <person name="Otillar R."/>
            <person name="Lindquist E.A."/>
            <person name="Sun H."/>
            <person name="LaButti K.M."/>
            <person name="Schmutz J."/>
            <person name="Jabbour D."/>
            <person name="Luo H."/>
            <person name="Baker S.E."/>
            <person name="Pisabarro A.G."/>
            <person name="Walton J.D."/>
            <person name="Blanchette R.A."/>
            <person name="Henrissat B."/>
            <person name="Martin F."/>
            <person name="Cullen D."/>
            <person name="Hibbett D.S."/>
            <person name="Grigoriev I.V."/>
        </authorList>
    </citation>
    <scope>NUCLEOTIDE SEQUENCE [LARGE SCALE GENOMIC DNA]</scope>
    <source>
        <strain evidence="10">PC15</strain>
    </source>
</reference>
<dbReference type="FunCoup" id="A0A067P2I1">
    <property type="interactions" value="253"/>
</dbReference>
<evidence type="ECO:0000256" key="4">
    <source>
        <dbReference type="ARBA" id="ARBA00022833"/>
    </source>
</evidence>
<evidence type="ECO:0000256" key="5">
    <source>
        <dbReference type="ARBA" id="ARBA00023239"/>
    </source>
</evidence>
<dbReference type="InterPro" id="IPR036874">
    <property type="entry name" value="Carbonic_anhydrase_sf"/>
</dbReference>
<dbReference type="Proteomes" id="UP000027073">
    <property type="component" value="Unassembled WGS sequence"/>
</dbReference>
<dbReference type="GO" id="GO:0034599">
    <property type="term" value="P:cellular response to oxidative stress"/>
    <property type="evidence" value="ECO:0007669"/>
    <property type="project" value="TreeGrafter"/>
</dbReference>
<keyword evidence="5 8" id="KW-0456">Lyase</keyword>
<dbReference type="SMR" id="A0A067P2I1"/>
<evidence type="ECO:0000256" key="3">
    <source>
        <dbReference type="ARBA" id="ARBA00022723"/>
    </source>
</evidence>